<reference evidence="1" key="1">
    <citation type="journal article" date="2014" name="Int. J. Syst. Evol. Microbiol.">
        <title>Complete genome sequence of Corynebacterium casei LMG S-19264T (=DSM 44701T), isolated from a smear-ripened cheese.</title>
        <authorList>
            <consortium name="US DOE Joint Genome Institute (JGI-PGF)"/>
            <person name="Walter F."/>
            <person name="Albersmeier A."/>
            <person name="Kalinowski J."/>
            <person name="Ruckert C."/>
        </authorList>
    </citation>
    <scope>NUCLEOTIDE SEQUENCE</scope>
    <source>
        <strain evidence="1">VKM B-1606</strain>
    </source>
</reference>
<proteinExistence type="predicted"/>
<reference evidence="2 3" key="2">
    <citation type="submission" date="2021-01" db="EMBL/GenBank/DDBJ databases">
        <title>Genomic Encyclopedia of Type Strains, Phase IV (KMG-IV): sequencing the most valuable type-strain genomes for metagenomic binning, comparative biology and taxonomic classification.</title>
        <authorList>
            <person name="Goeker M."/>
        </authorList>
    </citation>
    <scope>NUCLEOTIDE SEQUENCE [LARGE SCALE GENOMIC DNA]</scope>
    <source>
        <strain evidence="2 3">DSM 6130</strain>
    </source>
</reference>
<evidence type="ECO:0000313" key="3">
    <source>
        <dbReference type="Proteomes" id="UP000758856"/>
    </source>
</evidence>
<dbReference type="EMBL" id="JAFBCY010000001">
    <property type="protein sequence ID" value="MBM7849795.1"/>
    <property type="molecule type" value="Genomic_DNA"/>
</dbReference>
<organism evidence="1 4">
    <name type="scientific">Methylopila capsulata</name>
    <dbReference type="NCBI Taxonomy" id="61654"/>
    <lineage>
        <taxon>Bacteria</taxon>
        <taxon>Pseudomonadati</taxon>
        <taxon>Pseudomonadota</taxon>
        <taxon>Alphaproteobacteria</taxon>
        <taxon>Hyphomicrobiales</taxon>
        <taxon>Methylopilaceae</taxon>
        <taxon>Methylopila</taxon>
    </lineage>
</organism>
<gene>
    <name evidence="1" type="ORF">GCM10008170_11030</name>
    <name evidence="2" type="ORF">JOD31_000007</name>
</gene>
<comment type="caution">
    <text evidence="1">The sequence shown here is derived from an EMBL/GenBank/DDBJ whole genome shotgun (WGS) entry which is preliminary data.</text>
</comment>
<sequence>MTMPDLERAIVAVLKMMGDADGDLADRILDRYLTRFGDDADAKHAALRRLEAAMTADGDRVEAVQPARASR</sequence>
<evidence type="ECO:0000313" key="1">
    <source>
        <dbReference type="EMBL" id="GLK55084.1"/>
    </source>
</evidence>
<dbReference type="Proteomes" id="UP000758856">
    <property type="component" value="Unassembled WGS sequence"/>
</dbReference>
<dbReference type="Proteomes" id="UP001143400">
    <property type="component" value="Unassembled WGS sequence"/>
</dbReference>
<name>A0A9W6IT31_9HYPH</name>
<evidence type="ECO:0000313" key="4">
    <source>
        <dbReference type="Proteomes" id="UP001143400"/>
    </source>
</evidence>
<protein>
    <submittedName>
        <fullName evidence="2">Chromosomal replication initiation ATPase DnaA</fullName>
    </submittedName>
</protein>
<reference evidence="1" key="3">
    <citation type="submission" date="2023-01" db="EMBL/GenBank/DDBJ databases">
        <authorList>
            <person name="Sun Q."/>
            <person name="Evtushenko L."/>
        </authorList>
    </citation>
    <scope>NUCLEOTIDE SEQUENCE</scope>
    <source>
        <strain evidence="1">VKM B-1606</strain>
    </source>
</reference>
<keyword evidence="3" id="KW-1185">Reference proteome</keyword>
<evidence type="ECO:0000313" key="2">
    <source>
        <dbReference type="EMBL" id="MBM7849795.1"/>
    </source>
</evidence>
<dbReference type="EMBL" id="BSFF01000002">
    <property type="protein sequence ID" value="GLK55084.1"/>
    <property type="molecule type" value="Genomic_DNA"/>
</dbReference>
<accession>A0A9W6IT31</accession>
<dbReference type="AlphaFoldDB" id="A0A9W6IT31"/>
<dbReference type="RefSeq" id="WP_204948281.1">
    <property type="nucleotide sequence ID" value="NZ_BSFF01000002.1"/>
</dbReference>